<dbReference type="PANTHER" id="PTHR23033:SF14">
    <property type="entry name" value="GLYCOPROTEIN-N-ACETYLGALACTOSAMINE 3-BETA-GALACTOSYLTRANSFERASE 1-RELATED"/>
    <property type="match status" value="1"/>
</dbReference>
<organism evidence="7 8">
    <name type="scientific">Penaeus vannamei</name>
    <name type="common">Whiteleg shrimp</name>
    <name type="synonym">Litopenaeus vannamei</name>
    <dbReference type="NCBI Taxonomy" id="6689"/>
    <lineage>
        <taxon>Eukaryota</taxon>
        <taxon>Metazoa</taxon>
        <taxon>Ecdysozoa</taxon>
        <taxon>Arthropoda</taxon>
        <taxon>Crustacea</taxon>
        <taxon>Multicrustacea</taxon>
        <taxon>Malacostraca</taxon>
        <taxon>Eumalacostraca</taxon>
        <taxon>Eucarida</taxon>
        <taxon>Decapoda</taxon>
        <taxon>Dendrobranchiata</taxon>
        <taxon>Penaeoidea</taxon>
        <taxon>Penaeidae</taxon>
        <taxon>Penaeus</taxon>
    </lineage>
</organism>
<evidence type="ECO:0000256" key="2">
    <source>
        <dbReference type="ARBA" id="ARBA00006462"/>
    </source>
</evidence>
<reference evidence="7 8" key="1">
    <citation type="submission" date="2018-04" db="EMBL/GenBank/DDBJ databases">
        <authorList>
            <person name="Zhang X."/>
            <person name="Yuan J."/>
            <person name="Li F."/>
            <person name="Xiang J."/>
        </authorList>
    </citation>
    <scope>NUCLEOTIDE SEQUENCE [LARGE SCALE GENOMIC DNA]</scope>
    <source>
        <tissue evidence="7">Muscle</tissue>
    </source>
</reference>
<evidence type="ECO:0000313" key="8">
    <source>
        <dbReference type="Proteomes" id="UP000283509"/>
    </source>
</evidence>
<dbReference type="InterPro" id="IPR026050">
    <property type="entry name" value="C1GALT1/C1GALT1_chp1"/>
</dbReference>
<proteinExistence type="inferred from homology"/>
<dbReference type="Gene3D" id="3.90.550.50">
    <property type="match status" value="1"/>
</dbReference>
<keyword evidence="8" id="KW-1185">Reference proteome</keyword>
<dbReference type="PANTHER" id="PTHR23033">
    <property type="entry name" value="BETA1,3-GALACTOSYLTRANSFERASE"/>
    <property type="match status" value="1"/>
</dbReference>
<keyword evidence="7" id="KW-0808">Transferase</keyword>
<sequence length="145" mass="17501">DAFRHAYLHYYNDYDWFVKADDDTYFIMENLRYWLHDKDPEVPYYYGCHFDVIVPQVCVGMIHPEPRRLQAFVDAGQDNQTLAYSQGLKMSRWDTSWRQQESDLGIREMKRDAQVLPFIPSDVVVPKMKNLDYWYWRTSLTITSR</sequence>
<dbReference type="STRING" id="6689.A0A3R7LSP8"/>
<evidence type="ECO:0000256" key="3">
    <source>
        <dbReference type="ARBA" id="ARBA00022692"/>
    </source>
</evidence>
<comment type="similarity">
    <text evidence="2">Belongs to the glycosyltransferase 31 family. Beta3-Gal-T subfamily.</text>
</comment>
<evidence type="ECO:0000256" key="4">
    <source>
        <dbReference type="ARBA" id="ARBA00022968"/>
    </source>
</evidence>
<protein>
    <submittedName>
        <fullName evidence="7">Putative glycoprotein-N-acetylgalactosamine 3-beta-galactosyltransferase 1</fullName>
    </submittedName>
</protein>
<dbReference type="GO" id="GO:0016263">
    <property type="term" value="F:glycoprotein-N-acetylgalactosamine 3-beta-galactosyltransferase activity"/>
    <property type="evidence" value="ECO:0007669"/>
    <property type="project" value="TreeGrafter"/>
</dbReference>
<gene>
    <name evidence="7" type="ORF">C7M84_018711</name>
</gene>
<keyword evidence="6" id="KW-0472">Membrane</keyword>
<dbReference type="GO" id="GO:0016020">
    <property type="term" value="C:membrane"/>
    <property type="evidence" value="ECO:0007669"/>
    <property type="project" value="UniProtKB-SubCell"/>
</dbReference>
<comment type="subcellular location">
    <subcellularLocation>
        <location evidence="1">Membrane</location>
        <topology evidence="1">Single-pass type II membrane protein</topology>
    </subcellularLocation>
</comment>
<dbReference type="EMBL" id="QCYY01003443">
    <property type="protein sequence ID" value="ROT63416.1"/>
    <property type="molecule type" value="Genomic_DNA"/>
</dbReference>
<dbReference type="Proteomes" id="UP000283509">
    <property type="component" value="Unassembled WGS sequence"/>
</dbReference>
<evidence type="ECO:0000256" key="5">
    <source>
        <dbReference type="ARBA" id="ARBA00022989"/>
    </source>
</evidence>
<dbReference type="OrthoDB" id="414175at2759"/>
<comment type="caution">
    <text evidence="7">The sequence shown here is derived from an EMBL/GenBank/DDBJ whole genome shotgun (WGS) entry which is preliminary data.</text>
</comment>
<keyword evidence="7" id="KW-0328">Glycosyltransferase</keyword>
<feature type="non-terminal residue" evidence="7">
    <location>
        <position position="1"/>
    </location>
</feature>
<evidence type="ECO:0000256" key="1">
    <source>
        <dbReference type="ARBA" id="ARBA00004606"/>
    </source>
</evidence>
<evidence type="ECO:0000256" key="6">
    <source>
        <dbReference type="ARBA" id="ARBA00023136"/>
    </source>
</evidence>
<dbReference type="AlphaFoldDB" id="A0A3R7LSP8"/>
<evidence type="ECO:0000313" key="7">
    <source>
        <dbReference type="EMBL" id="ROT63416.1"/>
    </source>
</evidence>
<accession>A0A3R7LSP8</accession>
<keyword evidence="5" id="KW-1133">Transmembrane helix</keyword>
<keyword evidence="4" id="KW-0735">Signal-anchor</keyword>
<keyword evidence="3" id="KW-0812">Transmembrane</keyword>
<reference evidence="7 8" key="2">
    <citation type="submission" date="2019-01" db="EMBL/GenBank/DDBJ databases">
        <title>The decoding of complex shrimp genome reveals the adaptation for benthos swimmer, frequently molting mechanism and breeding impact on genome.</title>
        <authorList>
            <person name="Sun Y."/>
            <person name="Gao Y."/>
            <person name="Yu Y."/>
        </authorList>
    </citation>
    <scope>NUCLEOTIDE SEQUENCE [LARGE SCALE GENOMIC DNA]</scope>
    <source>
        <tissue evidence="7">Muscle</tissue>
    </source>
</reference>
<name>A0A3R7LSP8_PENVA</name>